<dbReference type="GO" id="GO:0015074">
    <property type="term" value="P:DNA integration"/>
    <property type="evidence" value="ECO:0007669"/>
    <property type="project" value="InterPro"/>
</dbReference>
<dbReference type="GO" id="GO:0006310">
    <property type="term" value="P:DNA recombination"/>
    <property type="evidence" value="ECO:0007669"/>
    <property type="project" value="InterPro"/>
</dbReference>
<evidence type="ECO:0000313" key="3">
    <source>
        <dbReference type="Proteomes" id="UP001152795"/>
    </source>
</evidence>
<feature type="compositionally biased region" description="Basic and acidic residues" evidence="1">
    <location>
        <begin position="38"/>
        <end position="47"/>
    </location>
</feature>
<organism evidence="2 3">
    <name type="scientific">Paramuricea clavata</name>
    <name type="common">Red gorgonian</name>
    <name type="synonym">Violescent sea-whip</name>
    <dbReference type="NCBI Taxonomy" id="317549"/>
    <lineage>
        <taxon>Eukaryota</taxon>
        <taxon>Metazoa</taxon>
        <taxon>Cnidaria</taxon>
        <taxon>Anthozoa</taxon>
        <taxon>Octocorallia</taxon>
        <taxon>Malacalcyonacea</taxon>
        <taxon>Plexauridae</taxon>
        <taxon>Paramuricea</taxon>
    </lineage>
</organism>
<dbReference type="InterPro" id="IPR011010">
    <property type="entry name" value="DNA_brk_join_enz"/>
</dbReference>
<dbReference type="PANTHER" id="PTHR21446:SF12">
    <property type="entry name" value="POTASSIUM CHANNEL TETRAMERIZATION DOMAIN CONTAINING 1"/>
    <property type="match status" value="1"/>
</dbReference>
<reference evidence="2" key="1">
    <citation type="submission" date="2020-04" db="EMBL/GenBank/DDBJ databases">
        <authorList>
            <person name="Alioto T."/>
            <person name="Alioto T."/>
            <person name="Gomez Garrido J."/>
        </authorList>
    </citation>
    <scope>NUCLEOTIDE SEQUENCE</scope>
    <source>
        <strain evidence="2">A484AB</strain>
    </source>
</reference>
<accession>A0A7D9L9I1</accession>
<proteinExistence type="predicted"/>
<gene>
    <name evidence="2" type="ORF">PACLA_8A028339</name>
</gene>
<dbReference type="AlphaFoldDB" id="A0A7D9L9I1"/>
<name>A0A7D9L9I1_PARCT</name>
<dbReference type="OrthoDB" id="5975103at2759"/>
<dbReference type="InterPro" id="IPR013762">
    <property type="entry name" value="Integrase-like_cat_sf"/>
</dbReference>
<dbReference type="GO" id="GO:0003677">
    <property type="term" value="F:DNA binding"/>
    <property type="evidence" value="ECO:0007669"/>
    <property type="project" value="InterPro"/>
</dbReference>
<dbReference type="Proteomes" id="UP001152795">
    <property type="component" value="Unassembled WGS sequence"/>
</dbReference>
<dbReference type="Gene3D" id="1.10.443.10">
    <property type="entry name" value="Intergrase catalytic core"/>
    <property type="match status" value="1"/>
</dbReference>
<protein>
    <submittedName>
        <fullName evidence="2">Uncharacterized protein</fullName>
    </submittedName>
</protein>
<dbReference type="SUPFAM" id="SSF56349">
    <property type="entry name" value="DNA breaking-rejoining enzymes"/>
    <property type="match status" value="1"/>
</dbReference>
<sequence length="427" mass="48396">MFHLVRRGRENLREQTKDTFAVAVDSQNRRYVYQAVDELDKNHRENDDPQDSTTDGRMYEQPGALCPVKSFELYLSKLHPELKCLWQRPKEATADNCWYCNVPVGKNTLGNFMKDISRAADLPKEYTNHSIRATAVTVLDHSNFEARHIMRVSGHKSEASIRSYSRRLSENKQREISETLGQACGFPSEIEETTLSSPSETRLELTSSQYENALDTICFSPLPGHLLPGSPVLHATQTNTLKNVTFASASFNLTFGHEIFGLKRRMPACGSILRKFQNWMDTRESATDILTKNLVTAAINWDKEDNFNRRPGERADMHLEALITAVNNCGVCFKVWEGETKEKLGVIKADSSKNAISQSLEGKLTCWWHMSCTVVSRNSQGKWDAAKDILFVYKRVESRKPSLYTKDVPQVKRPVLGQRPKGEASEA</sequence>
<dbReference type="InterPro" id="IPR052787">
    <property type="entry name" value="MAVS"/>
</dbReference>
<feature type="region of interest" description="Disordered" evidence="1">
    <location>
        <begin position="36"/>
        <end position="61"/>
    </location>
</feature>
<keyword evidence="3" id="KW-1185">Reference proteome</keyword>
<dbReference type="PANTHER" id="PTHR21446">
    <property type="entry name" value="DUF3504 DOMAIN-CONTAINING PROTEIN"/>
    <property type="match status" value="1"/>
</dbReference>
<evidence type="ECO:0000313" key="2">
    <source>
        <dbReference type="EMBL" id="CAB4030245.1"/>
    </source>
</evidence>
<comment type="caution">
    <text evidence="2">The sequence shown here is derived from an EMBL/GenBank/DDBJ whole genome shotgun (WGS) entry which is preliminary data.</text>
</comment>
<dbReference type="EMBL" id="CACRXK020016735">
    <property type="protein sequence ID" value="CAB4030245.1"/>
    <property type="molecule type" value="Genomic_DNA"/>
</dbReference>
<evidence type="ECO:0000256" key="1">
    <source>
        <dbReference type="SAM" id="MobiDB-lite"/>
    </source>
</evidence>